<evidence type="ECO:0000313" key="4">
    <source>
        <dbReference type="Proteomes" id="UP000184287"/>
    </source>
</evidence>
<dbReference type="GO" id="GO:0008236">
    <property type="term" value="F:serine-type peptidase activity"/>
    <property type="evidence" value="ECO:0007669"/>
    <property type="project" value="InterPro"/>
</dbReference>
<dbReference type="PANTHER" id="PTHR32060">
    <property type="entry name" value="TAIL-SPECIFIC PROTEASE"/>
    <property type="match status" value="1"/>
</dbReference>
<dbReference type="AlphaFoldDB" id="A0A1M5A3F4"/>
<keyword evidence="3" id="KW-0378">Hydrolase</keyword>
<dbReference type="SMART" id="SM00245">
    <property type="entry name" value="TSPc"/>
    <property type="match status" value="1"/>
</dbReference>
<gene>
    <name evidence="3" type="ORF">SAMN04488522_102573</name>
</gene>
<dbReference type="STRING" id="288992.SAMN04488522_102573"/>
<dbReference type="InterPro" id="IPR029045">
    <property type="entry name" value="ClpP/crotonase-like_dom_sf"/>
</dbReference>
<evidence type="ECO:0000256" key="1">
    <source>
        <dbReference type="SAM" id="Phobius"/>
    </source>
</evidence>
<feature type="domain" description="Tail specific protease" evidence="2">
    <location>
        <begin position="354"/>
        <end position="552"/>
    </location>
</feature>
<keyword evidence="1" id="KW-0472">Membrane</keyword>
<keyword evidence="1" id="KW-1133">Transmembrane helix</keyword>
<dbReference type="Pfam" id="PF03572">
    <property type="entry name" value="Peptidase_S41"/>
    <property type="match status" value="1"/>
</dbReference>
<dbReference type="InterPro" id="IPR005151">
    <property type="entry name" value="Tail-specific_protease"/>
</dbReference>
<dbReference type="Gene3D" id="3.30.750.44">
    <property type="match status" value="1"/>
</dbReference>
<dbReference type="GO" id="GO:0004175">
    <property type="term" value="F:endopeptidase activity"/>
    <property type="evidence" value="ECO:0007669"/>
    <property type="project" value="TreeGrafter"/>
</dbReference>
<evidence type="ECO:0000259" key="2">
    <source>
        <dbReference type="SMART" id="SM00245"/>
    </source>
</evidence>
<dbReference type="PANTHER" id="PTHR32060:SF22">
    <property type="entry name" value="CARBOXYL-TERMINAL-PROCESSING PEPTIDASE 3, CHLOROPLASTIC"/>
    <property type="match status" value="1"/>
</dbReference>
<dbReference type="SUPFAM" id="SSF52096">
    <property type="entry name" value="ClpP/crotonase"/>
    <property type="match status" value="1"/>
</dbReference>
<dbReference type="Gene3D" id="3.90.226.10">
    <property type="entry name" value="2-enoyl-CoA Hydratase, Chain A, domain 1"/>
    <property type="match status" value="1"/>
</dbReference>
<reference evidence="4" key="1">
    <citation type="submission" date="2016-11" db="EMBL/GenBank/DDBJ databases">
        <authorList>
            <person name="Varghese N."/>
            <person name="Submissions S."/>
        </authorList>
    </citation>
    <scope>NUCLEOTIDE SEQUENCE [LARGE SCALE GENOMIC DNA]</scope>
    <source>
        <strain evidence="4">DSM 16990</strain>
    </source>
</reference>
<dbReference type="Proteomes" id="UP000184287">
    <property type="component" value="Unassembled WGS sequence"/>
</dbReference>
<accession>A0A1M5A3F4</accession>
<name>A0A1M5A3F4_9SPHI</name>
<sequence length="576" mass="65301">MISILHYLLIAMRIIITIICFFVYGFFSLISLNLKAQHKNQTAALNVLCKSWGLLKYYHPGIATGKQNWDSVLVSSIDQVLRSRTNDPLNMEVQKMLSIAGKNNEPEYFPKAQEAMNLRNLDHNWIWQNKGLNRLHKEALTFISKHPYQGLNHYAQPNPDNDSTVYTPNEKPYAEMKFPDVSYRLLGLFRFWNVIQYFYPYKYAVGKPWNEVLNELIPEMISAKDTLSYHKTLAKMAASINDSHGGLWPQVFDTFTGKYSPAFDFRIIDHVAVVTRTDAAGQPSQIRPGSVIEAIDGSSLKKRIEDYWAYVPASNSGGKLKSMHYFVLNSKKKTALLSGYQPDGSRFNVEVNLKKREILKDYKDFFEMESPVKYKMLSDNIGYVFFSNINRNNLDSIMSPLKHTKAIIFDMRNYPVNGAGTYLVPQYLLKEPKIYSMLTRPDFSLPGTFKYEVANKGTTYSQVGKLNPEPYKGKIVLLVDSRTQSAAEWACMTLKTAANVTVIGNQTAGADGNVTRTILPGGYRVNFSGLGIYYPDGSETQRLGIHVDIPVSYSISDIIHNRDPLLKKALEFIGGL</sequence>
<evidence type="ECO:0000313" key="3">
    <source>
        <dbReference type="EMBL" id="SHF24859.1"/>
    </source>
</evidence>
<dbReference type="GO" id="GO:0006508">
    <property type="term" value="P:proteolysis"/>
    <property type="evidence" value="ECO:0007669"/>
    <property type="project" value="UniProtKB-KW"/>
</dbReference>
<dbReference type="EMBL" id="FQUQ01000002">
    <property type="protein sequence ID" value="SHF24859.1"/>
    <property type="molecule type" value="Genomic_DNA"/>
</dbReference>
<proteinExistence type="predicted"/>
<keyword evidence="4" id="KW-1185">Reference proteome</keyword>
<keyword evidence="1" id="KW-0812">Transmembrane</keyword>
<feature type="transmembrane region" description="Helical" evidence="1">
    <location>
        <begin position="7"/>
        <end position="27"/>
    </location>
</feature>
<organism evidence="3 4">
    <name type="scientific">Pedobacter caeni</name>
    <dbReference type="NCBI Taxonomy" id="288992"/>
    <lineage>
        <taxon>Bacteria</taxon>
        <taxon>Pseudomonadati</taxon>
        <taxon>Bacteroidota</taxon>
        <taxon>Sphingobacteriia</taxon>
        <taxon>Sphingobacteriales</taxon>
        <taxon>Sphingobacteriaceae</taxon>
        <taxon>Pedobacter</taxon>
    </lineage>
</organism>
<protein>
    <submittedName>
        <fullName evidence="3">C-terminal processing protease CtpA/Prc, contains a PDZ domain</fullName>
    </submittedName>
</protein>
<keyword evidence="3" id="KW-0645">Protease</keyword>